<evidence type="ECO:0000313" key="3">
    <source>
        <dbReference type="EMBL" id="MCD1653096.1"/>
    </source>
</evidence>
<protein>
    <recommendedName>
        <fullName evidence="2">NAD(+) hydrolase ThsA Sir2/TIR-associating SLOG domain-containing protein</fullName>
    </recommendedName>
</protein>
<gene>
    <name evidence="3" type="ORF">K7J14_00025</name>
</gene>
<organism evidence="3 4">
    <name type="scientific">Teretinema zuelzerae</name>
    <dbReference type="NCBI Taxonomy" id="156"/>
    <lineage>
        <taxon>Bacteria</taxon>
        <taxon>Pseudomonadati</taxon>
        <taxon>Spirochaetota</taxon>
        <taxon>Spirochaetia</taxon>
        <taxon>Spirochaetales</taxon>
        <taxon>Treponemataceae</taxon>
        <taxon>Teretinema</taxon>
    </lineage>
</organism>
<accession>A0AAE3JHL5</accession>
<name>A0AAE3JHL5_9SPIR</name>
<evidence type="ECO:0000256" key="1">
    <source>
        <dbReference type="SAM" id="Phobius"/>
    </source>
</evidence>
<keyword evidence="4" id="KW-1185">Reference proteome</keyword>
<proteinExistence type="predicted"/>
<feature type="transmembrane region" description="Helical" evidence="1">
    <location>
        <begin position="76"/>
        <end position="94"/>
    </location>
</feature>
<dbReference type="Proteomes" id="UP001198163">
    <property type="component" value="Unassembled WGS sequence"/>
</dbReference>
<evidence type="ECO:0000313" key="4">
    <source>
        <dbReference type="Proteomes" id="UP001198163"/>
    </source>
</evidence>
<keyword evidence="1" id="KW-1133">Transmembrane helix</keyword>
<evidence type="ECO:0000259" key="2">
    <source>
        <dbReference type="Pfam" id="PF18185"/>
    </source>
</evidence>
<dbReference type="InterPro" id="IPR041486">
    <property type="entry name" value="ThsA_STALD"/>
</dbReference>
<keyword evidence="1" id="KW-0472">Membrane</keyword>
<sequence length="96" mass="10656">MGRISKRFIPLAGIAIFVFGNRKNKTTGVLEEATGVIDEFNIAFENGLLLIPIGATGFVSKCLWDQIIASFKDSFLIMNIYLTISNYLVILLLITQ</sequence>
<keyword evidence="1" id="KW-0812">Transmembrane</keyword>
<dbReference type="AlphaFoldDB" id="A0AAE3JHL5"/>
<reference evidence="3" key="1">
    <citation type="submission" date="2021-08" db="EMBL/GenBank/DDBJ databases">
        <title>Comparative analyses of Brucepasteria parasyntrophica and Teretinema zuelzerae.</title>
        <authorList>
            <person name="Song Y."/>
            <person name="Brune A."/>
        </authorList>
    </citation>
    <scope>NUCLEOTIDE SEQUENCE</scope>
    <source>
        <strain evidence="3">DSM 1903</strain>
    </source>
</reference>
<feature type="domain" description="NAD(+) hydrolase ThsA Sir2/TIR-associating SLOG" evidence="2">
    <location>
        <begin position="7"/>
        <end position="75"/>
    </location>
</feature>
<dbReference type="EMBL" id="JAINWA010000001">
    <property type="protein sequence ID" value="MCD1653096.1"/>
    <property type="molecule type" value="Genomic_DNA"/>
</dbReference>
<dbReference type="Pfam" id="PF18185">
    <property type="entry name" value="STALD"/>
    <property type="match status" value="1"/>
</dbReference>
<comment type="caution">
    <text evidence="3">The sequence shown here is derived from an EMBL/GenBank/DDBJ whole genome shotgun (WGS) entry which is preliminary data.</text>
</comment>